<accession>I5AVN2</accession>
<evidence type="ECO:0000313" key="10">
    <source>
        <dbReference type="Proteomes" id="UP000005753"/>
    </source>
</evidence>
<evidence type="ECO:0000256" key="5">
    <source>
        <dbReference type="ARBA" id="ARBA00022764"/>
    </source>
</evidence>
<sequence length="379" mass="43900">MEERKIGRIIILVAFAVIICGSRGIWFFAEKYVDATNYENRRMATRPELTLDTYENFSKEYTSYFNDNLPFRNNLITMNSAIDYFGFGRASNGSVIVGKDRWLFYDNAADGDPVSCYQGTNLYTEEELKAVAANCMKQRDFVESRGMEFMIFLAPNKERIYSEYMPEHYGAPAENYGVLQLYNYLKENTDLRVVYPYEELMQAKGQLEENIYYHTDTHWNFLGGYVGAKALLKELGIEMPAITDEALIIKDGGAYPGDLANMLNLSKQLQSDDRNYRFSGYDKHDFKCTDDDMLKMWSFTAKNADPRSIYVIRDSFTSQMAAYIGSQFDHTYLRHYESYDYEDLKKCDPDIVVYECVERQAARLGTFSIEHDKPDKSGK</sequence>
<organism evidence="9 10">
    <name type="scientific">Eubacterium cellulosolvens (strain ATCC 43171 / JCM 9499 / 6)</name>
    <name type="common">Cillobacterium cellulosolvens</name>
    <dbReference type="NCBI Taxonomy" id="633697"/>
    <lineage>
        <taxon>Bacteria</taxon>
        <taxon>Bacillati</taxon>
        <taxon>Bacillota</taxon>
        <taxon>Clostridia</taxon>
        <taxon>Eubacteriales</taxon>
        <taxon>Eubacteriaceae</taxon>
        <taxon>Eubacterium</taxon>
    </lineage>
</organism>
<keyword evidence="7" id="KW-0812">Transmembrane</keyword>
<dbReference type="OrthoDB" id="175771at2"/>
<evidence type="ECO:0000256" key="4">
    <source>
        <dbReference type="ARBA" id="ARBA00022729"/>
    </source>
</evidence>
<keyword evidence="6" id="KW-0016">Alginate biosynthesis</keyword>
<evidence type="ECO:0000256" key="7">
    <source>
        <dbReference type="SAM" id="Phobius"/>
    </source>
</evidence>
<evidence type="ECO:0000256" key="1">
    <source>
        <dbReference type="ARBA" id="ARBA00004418"/>
    </source>
</evidence>
<keyword evidence="10" id="KW-1185">Reference proteome</keyword>
<dbReference type="GO" id="GO:0042597">
    <property type="term" value="C:periplasmic space"/>
    <property type="evidence" value="ECO:0007669"/>
    <property type="project" value="UniProtKB-SubCell"/>
</dbReference>
<dbReference type="STRING" id="633697.EubceDRAFT1_2095"/>
<dbReference type="eggNOG" id="COG0457">
    <property type="taxonomic scope" value="Bacteria"/>
</dbReference>
<evidence type="ECO:0000256" key="2">
    <source>
        <dbReference type="ARBA" id="ARBA00005182"/>
    </source>
</evidence>
<feature type="transmembrane region" description="Helical" evidence="7">
    <location>
        <begin position="9"/>
        <end position="29"/>
    </location>
</feature>
<dbReference type="EMBL" id="CM001487">
    <property type="protein sequence ID" value="EIM57855.1"/>
    <property type="molecule type" value="Genomic_DNA"/>
</dbReference>
<evidence type="ECO:0000256" key="6">
    <source>
        <dbReference type="ARBA" id="ARBA00022841"/>
    </source>
</evidence>
<dbReference type="Proteomes" id="UP000005753">
    <property type="component" value="Chromosome"/>
</dbReference>
<keyword evidence="4" id="KW-0732">Signal</keyword>
<feature type="domain" description="AlgX/AlgJ SGNH hydrolase-like" evidence="8">
    <location>
        <begin position="95"/>
        <end position="270"/>
    </location>
</feature>
<comment type="subcellular location">
    <subcellularLocation>
        <location evidence="1">Periplasm</location>
    </subcellularLocation>
</comment>
<reference evidence="9 10" key="2">
    <citation type="submission" date="2012-02" db="EMBL/GenBank/DDBJ databases">
        <title>Improved High-Quality Draft sequence of Eubacterium cellulosolvens 6.</title>
        <authorList>
            <consortium name="US DOE Joint Genome Institute"/>
            <person name="Lucas S."/>
            <person name="Han J."/>
            <person name="Lapidus A."/>
            <person name="Cheng J.-F."/>
            <person name="Goodwin L."/>
            <person name="Pitluck S."/>
            <person name="Peters L."/>
            <person name="Mikhailova N."/>
            <person name="Gu W."/>
            <person name="Detter J.C."/>
            <person name="Han C."/>
            <person name="Tapia R."/>
            <person name="Land M."/>
            <person name="Hauser L."/>
            <person name="Kyrpides N."/>
            <person name="Ivanova N."/>
            <person name="Pagani I."/>
            <person name="Johnson E."/>
            <person name="Mukhopadhyay B."/>
            <person name="Anderson I."/>
            <person name="Woyke T."/>
        </authorList>
    </citation>
    <scope>NUCLEOTIDE SEQUENCE [LARGE SCALE GENOMIC DNA]</scope>
    <source>
        <strain evidence="9 10">6</strain>
    </source>
</reference>
<keyword evidence="3" id="KW-0808">Transferase</keyword>
<dbReference type="HOGENOM" id="CLU_045959_1_0_9"/>
<dbReference type="UniPathway" id="UPA00286"/>
<keyword evidence="7" id="KW-0472">Membrane</keyword>
<dbReference type="GO" id="GO:0042121">
    <property type="term" value="P:alginic acid biosynthetic process"/>
    <property type="evidence" value="ECO:0007669"/>
    <property type="project" value="UniProtKB-UniPathway"/>
</dbReference>
<evidence type="ECO:0000256" key="3">
    <source>
        <dbReference type="ARBA" id="ARBA00022679"/>
    </source>
</evidence>
<gene>
    <name evidence="9" type="ORF">EubceDRAFT1_2095</name>
</gene>
<dbReference type="GO" id="GO:0016740">
    <property type="term" value="F:transferase activity"/>
    <property type="evidence" value="ECO:0007669"/>
    <property type="project" value="UniProtKB-KW"/>
</dbReference>
<evidence type="ECO:0000259" key="8">
    <source>
        <dbReference type="Pfam" id="PF16822"/>
    </source>
</evidence>
<evidence type="ECO:0000313" key="9">
    <source>
        <dbReference type="EMBL" id="EIM57855.1"/>
    </source>
</evidence>
<name>I5AVN2_EUBC6</name>
<keyword evidence="5" id="KW-0574">Periplasm</keyword>
<protein>
    <recommendedName>
        <fullName evidence="8">AlgX/AlgJ SGNH hydrolase-like domain-containing protein</fullName>
    </recommendedName>
</protein>
<dbReference type="InterPro" id="IPR031811">
    <property type="entry name" value="ALGX/ALGJ_SGNH-like"/>
</dbReference>
<keyword evidence="7" id="KW-1133">Transmembrane helix</keyword>
<dbReference type="AlphaFoldDB" id="I5AVN2"/>
<dbReference type="Pfam" id="PF16822">
    <property type="entry name" value="ALGX"/>
    <property type="match status" value="1"/>
</dbReference>
<reference evidence="9 10" key="1">
    <citation type="submission" date="2010-08" db="EMBL/GenBank/DDBJ databases">
        <authorList>
            <consortium name="US DOE Joint Genome Institute (JGI-PGF)"/>
            <person name="Lucas S."/>
            <person name="Copeland A."/>
            <person name="Lapidus A."/>
            <person name="Cheng J.-F."/>
            <person name="Bruce D."/>
            <person name="Goodwin L."/>
            <person name="Pitluck S."/>
            <person name="Land M.L."/>
            <person name="Hauser L."/>
            <person name="Chang Y.-J."/>
            <person name="Anderson I.J."/>
            <person name="Johnson E."/>
            <person name="Mulhopadhyay B."/>
            <person name="Kyrpides N."/>
            <person name="Woyke T.J."/>
        </authorList>
    </citation>
    <scope>NUCLEOTIDE SEQUENCE [LARGE SCALE GENOMIC DNA]</scope>
    <source>
        <strain evidence="9 10">6</strain>
    </source>
</reference>
<comment type="pathway">
    <text evidence="2">Glycan biosynthesis; alginate biosynthesis.</text>
</comment>
<proteinExistence type="predicted"/>